<keyword evidence="6" id="KW-0997">Cell inner membrane</keyword>
<feature type="transmembrane region" description="Helical" evidence="10">
    <location>
        <begin position="520"/>
        <end position="542"/>
    </location>
</feature>
<evidence type="ECO:0000313" key="12">
    <source>
        <dbReference type="EMBL" id="QZN94572.1"/>
    </source>
</evidence>
<dbReference type="EMBL" id="CP081864">
    <property type="protein sequence ID" value="QZN94572.1"/>
    <property type="molecule type" value="Genomic_DNA"/>
</dbReference>
<dbReference type="NCBIfam" id="TIGR00974">
    <property type="entry name" value="3a0107s02c"/>
    <property type="match status" value="1"/>
</dbReference>
<evidence type="ECO:0000313" key="13">
    <source>
        <dbReference type="Proteomes" id="UP000825886"/>
    </source>
</evidence>
<dbReference type="InterPro" id="IPR035906">
    <property type="entry name" value="MetI-like_sf"/>
</dbReference>
<dbReference type="Pfam" id="PF00528">
    <property type="entry name" value="BPD_transp_1"/>
    <property type="match status" value="1"/>
</dbReference>
<feature type="transmembrane region" description="Helical" evidence="10">
    <location>
        <begin position="306"/>
        <end position="332"/>
    </location>
</feature>
<evidence type="ECO:0000259" key="11">
    <source>
        <dbReference type="PROSITE" id="PS50928"/>
    </source>
</evidence>
<reference evidence="12 13" key="1">
    <citation type="submission" date="2021-08" db="EMBL/GenBank/DDBJ databases">
        <title>Culture and genomic analysis of Symbiopectobacterium purcellii sp. nov. gen. nov., isolated from the leafhopper Empoasca decipiens.</title>
        <authorList>
            <person name="Nadal-Jimenez P."/>
            <person name="Siozios S."/>
            <person name="Halliday N."/>
            <person name="Camara M."/>
            <person name="Hurst G.D.D."/>
        </authorList>
    </citation>
    <scope>NUCLEOTIDE SEQUENCE [LARGE SCALE GENOMIC DNA]</scope>
    <source>
        <strain evidence="12 13">SyEd1</strain>
    </source>
</reference>
<comment type="similarity">
    <text evidence="2 10">Belongs to the binding-protein-dependent transport system permease family. CysTW subfamily.</text>
</comment>
<gene>
    <name evidence="12" type="primary">pstA</name>
    <name evidence="12" type="ORF">K6K13_14875</name>
</gene>
<dbReference type="RefSeq" id="WP_222157693.1">
    <property type="nucleotide sequence ID" value="NZ_CP081864.1"/>
</dbReference>
<sequence length="555" mass="61515">MTSQSTVPEGQTRRWFRSGTPWVWLTGAAIGVSLLAMLAVVVMLAWQGGRYLWPQPVWQFTLTEQVAGTPRALLGERYAHQTLTVHSASAAAGDDVVSRYLVKVGMRERYGQSFQTLLSSEITARSLPADVIVLKRAHNGVAYGFLAGMLEDGQPLLAEDLPATLQRRIQLVQGFVNKTQRIRLVDMRKINQRVEALRLEEKQKQRTEALDTQTLARFQAERGELQRRFDTLSGQLVTLNQDIDRNQVLLRDAEGTLYRIPLKEIEGAWFPNSMNRWDKVRHWGHEMAYLLTHDAPDNASGHLFPAIFGTVLMVILMSIVVMPLGVIAAIYLNEYAGKNHFTRWVRIAVANLAGVPSIVYGVFGLGFFVYLMGGTLDKLFYADALPNPTFGTPGLLWASLTLALLTLPVVIVATEEGLARIPMSLRHGSLALGATRAETLWHVVLPMAVPAMLTGLILAVARAAGETAPLMLVGVVKSVPVLPVDDIFPYLHLERKFMHLGFQIYDLAFQSADVEAARPLVYLTALLLVVIVVGLNVAAMGLRHVLREKYRALTL</sequence>
<keyword evidence="13" id="KW-1185">Reference proteome</keyword>
<feature type="transmembrane region" description="Helical" evidence="10">
    <location>
        <begin position="21"/>
        <end position="46"/>
    </location>
</feature>
<evidence type="ECO:0000256" key="8">
    <source>
        <dbReference type="ARBA" id="ARBA00022989"/>
    </source>
</evidence>
<evidence type="ECO:0000256" key="5">
    <source>
        <dbReference type="ARBA" id="ARBA00022475"/>
    </source>
</evidence>
<dbReference type="PANTHER" id="PTHR43470:SF6">
    <property type="entry name" value="PHOSPHATE TRANSPORT SYSTEM PERMEASE PROTEIN PSTA"/>
    <property type="match status" value="1"/>
</dbReference>
<evidence type="ECO:0000256" key="9">
    <source>
        <dbReference type="ARBA" id="ARBA00023136"/>
    </source>
</evidence>
<evidence type="ECO:0000256" key="2">
    <source>
        <dbReference type="ARBA" id="ARBA00007069"/>
    </source>
</evidence>
<keyword evidence="8 10" id="KW-1133">Transmembrane helix</keyword>
<keyword evidence="4" id="KW-0813">Transport</keyword>
<feature type="domain" description="ABC transmembrane type-1" evidence="11">
    <location>
        <begin position="307"/>
        <end position="539"/>
    </location>
</feature>
<comment type="subcellular location">
    <subcellularLocation>
        <location evidence="1 10">Cell inner membrane</location>
        <topology evidence="1 10">Multi-pass membrane protein</topology>
    </subcellularLocation>
</comment>
<dbReference type="PANTHER" id="PTHR43470">
    <property type="entry name" value="PHOSPHATE TRANSPORT SYSTEM PERMEASE PROTEIN PSTA-RELATED"/>
    <property type="match status" value="1"/>
</dbReference>
<dbReference type="Proteomes" id="UP000825886">
    <property type="component" value="Chromosome"/>
</dbReference>
<evidence type="ECO:0000256" key="6">
    <source>
        <dbReference type="ARBA" id="ARBA00022519"/>
    </source>
</evidence>
<dbReference type="InterPro" id="IPR000515">
    <property type="entry name" value="MetI-like"/>
</dbReference>
<evidence type="ECO:0000256" key="10">
    <source>
        <dbReference type="RuleBase" id="RU363043"/>
    </source>
</evidence>
<keyword evidence="5 10" id="KW-1003">Cell membrane</keyword>
<evidence type="ECO:0000256" key="4">
    <source>
        <dbReference type="ARBA" id="ARBA00022448"/>
    </source>
</evidence>
<name>A0ABX9AHQ0_9ENTR</name>
<keyword evidence="7 10" id="KW-0812">Transmembrane</keyword>
<dbReference type="InterPro" id="IPR005672">
    <property type="entry name" value="Phosphate_PstA"/>
</dbReference>
<evidence type="ECO:0000256" key="1">
    <source>
        <dbReference type="ARBA" id="ARBA00004429"/>
    </source>
</evidence>
<proteinExistence type="inferred from homology"/>
<organism evidence="12 13">
    <name type="scientific">Symbiopectobacterium purcellii</name>
    <dbReference type="NCBI Taxonomy" id="2871826"/>
    <lineage>
        <taxon>Bacteria</taxon>
        <taxon>Pseudomonadati</taxon>
        <taxon>Pseudomonadota</taxon>
        <taxon>Gammaproteobacteria</taxon>
        <taxon>Enterobacterales</taxon>
        <taxon>Enterobacteriaceae</taxon>
    </lineage>
</organism>
<dbReference type="PROSITE" id="PS50928">
    <property type="entry name" value="ABC_TM1"/>
    <property type="match status" value="1"/>
</dbReference>
<feature type="transmembrane region" description="Helical" evidence="10">
    <location>
        <begin position="344"/>
        <end position="371"/>
    </location>
</feature>
<keyword evidence="9 10" id="KW-0472">Membrane</keyword>
<dbReference type="Gene3D" id="1.10.3720.10">
    <property type="entry name" value="MetI-like"/>
    <property type="match status" value="1"/>
</dbReference>
<dbReference type="CDD" id="cd06261">
    <property type="entry name" value="TM_PBP2"/>
    <property type="match status" value="1"/>
</dbReference>
<accession>A0ABX9AHQ0</accession>
<dbReference type="SUPFAM" id="SSF161098">
    <property type="entry name" value="MetI-like"/>
    <property type="match status" value="1"/>
</dbReference>
<protein>
    <recommendedName>
        <fullName evidence="3 10">Phosphate transport system permease protein PstA</fullName>
    </recommendedName>
</protein>
<feature type="transmembrane region" description="Helical" evidence="10">
    <location>
        <begin position="395"/>
        <end position="418"/>
    </location>
</feature>
<feature type="transmembrane region" description="Helical" evidence="10">
    <location>
        <begin position="439"/>
        <end position="461"/>
    </location>
</feature>
<evidence type="ECO:0000256" key="3">
    <source>
        <dbReference type="ARBA" id="ARBA00016864"/>
    </source>
</evidence>
<evidence type="ECO:0000256" key="7">
    <source>
        <dbReference type="ARBA" id="ARBA00022692"/>
    </source>
</evidence>